<sequence>MTTFPVIDSTLSAMHLSLWVAERYSLGADTACRLFRTNMNHTYLVTAAGKQFVLRVYSYNKRTATEIAEEIRLLNMLKESNIGVSYPLPAKDGTYVQHINAPEGERHAVLFSFGEGGKVRHLTAELSHAIGAMMAKIHQRTASENINRTTYNTHTLAELPYQRIKAFFPESLAEMEFVKASGALLNTVFDKATAASLRSGIVHLDIWYDNMTITDDGKITLFDFDNAGNGWFVLDIGYYCMQLFYVEQDKTAYEKKRRSFLEGYQSIAPVPDEELKLIPYAGLAIWIYYLGIQAERFDNFSNMFFTENYLKMYLGKVKEWLKYHNIEV</sequence>
<keyword evidence="3" id="KW-0418">Kinase</keyword>
<comment type="similarity">
    <text evidence="1">Belongs to the pseudomonas-type ThrB family.</text>
</comment>
<dbReference type="InterPro" id="IPR050249">
    <property type="entry name" value="Pseudomonas-type_ThrB"/>
</dbReference>
<evidence type="ECO:0000256" key="1">
    <source>
        <dbReference type="ARBA" id="ARBA00038240"/>
    </source>
</evidence>
<dbReference type="GO" id="GO:0009088">
    <property type="term" value="P:threonine biosynthetic process"/>
    <property type="evidence" value="ECO:0007669"/>
    <property type="project" value="TreeGrafter"/>
</dbReference>
<dbReference type="Gene3D" id="3.90.1200.10">
    <property type="match status" value="1"/>
</dbReference>
<accession>A0A1I7K4U9</accession>
<dbReference type="EMBL" id="FPCA01000004">
    <property type="protein sequence ID" value="SFU92382.1"/>
    <property type="molecule type" value="Genomic_DNA"/>
</dbReference>
<keyword evidence="4" id="KW-1185">Reference proteome</keyword>
<proteinExistence type="inferred from homology"/>
<dbReference type="OrthoDB" id="241498at2"/>
<protein>
    <submittedName>
        <fullName evidence="3">Ser/Thr protein kinase RdoA involved in Cpx stress response, MazF antagonist</fullName>
    </submittedName>
</protein>
<name>A0A1I7K4U9_9BACT</name>
<feature type="domain" description="Aminoglycoside phosphotransferase" evidence="2">
    <location>
        <begin position="40"/>
        <end position="269"/>
    </location>
</feature>
<evidence type="ECO:0000259" key="2">
    <source>
        <dbReference type="Pfam" id="PF01636"/>
    </source>
</evidence>
<organism evidence="3 4">
    <name type="scientific">Pontibacter akesuensis</name>
    <dbReference type="NCBI Taxonomy" id="388950"/>
    <lineage>
        <taxon>Bacteria</taxon>
        <taxon>Pseudomonadati</taxon>
        <taxon>Bacteroidota</taxon>
        <taxon>Cytophagia</taxon>
        <taxon>Cytophagales</taxon>
        <taxon>Hymenobacteraceae</taxon>
        <taxon>Pontibacter</taxon>
    </lineage>
</organism>
<dbReference type="Pfam" id="PF01636">
    <property type="entry name" value="APH"/>
    <property type="match status" value="1"/>
</dbReference>
<dbReference type="InterPro" id="IPR002575">
    <property type="entry name" value="Aminoglycoside_PTrfase"/>
</dbReference>
<dbReference type="Proteomes" id="UP000182491">
    <property type="component" value="Unassembled WGS sequence"/>
</dbReference>
<dbReference type="GO" id="GO:0004413">
    <property type="term" value="F:homoserine kinase activity"/>
    <property type="evidence" value="ECO:0007669"/>
    <property type="project" value="TreeGrafter"/>
</dbReference>
<dbReference type="RefSeq" id="WP_068837112.1">
    <property type="nucleotide sequence ID" value="NZ_BMXC01000004.1"/>
</dbReference>
<dbReference type="STRING" id="388950.GCA_001611675_00970"/>
<dbReference type="PANTHER" id="PTHR21064">
    <property type="entry name" value="AMINOGLYCOSIDE PHOSPHOTRANSFERASE DOMAIN-CONTAINING PROTEIN-RELATED"/>
    <property type="match status" value="1"/>
</dbReference>
<dbReference type="AlphaFoldDB" id="A0A1I7K4U9"/>
<dbReference type="SUPFAM" id="SSF56112">
    <property type="entry name" value="Protein kinase-like (PK-like)"/>
    <property type="match status" value="1"/>
</dbReference>
<keyword evidence="3" id="KW-0808">Transferase</keyword>
<evidence type="ECO:0000313" key="3">
    <source>
        <dbReference type="EMBL" id="SFU92382.1"/>
    </source>
</evidence>
<gene>
    <name evidence="3" type="ORF">SAMN04487941_3387</name>
</gene>
<dbReference type="PANTHER" id="PTHR21064:SF6">
    <property type="entry name" value="AMINOGLYCOSIDE PHOSPHOTRANSFERASE DOMAIN-CONTAINING PROTEIN"/>
    <property type="match status" value="1"/>
</dbReference>
<dbReference type="Gene3D" id="3.30.200.20">
    <property type="entry name" value="Phosphorylase Kinase, domain 1"/>
    <property type="match status" value="1"/>
</dbReference>
<reference evidence="4" key="1">
    <citation type="submission" date="2016-10" db="EMBL/GenBank/DDBJ databases">
        <authorList>
            <person name="Varghese N."/>
        </authorList>
    </citation>
    <scope>NUCLEOTIDE SEQUENCE [LARGE SCALE GENOMIC DNA]</scope>
    <source>
        <strain evidence="4">DSM 18820</strain>
    </source>
</reference>
<dbReference type="InterPro" id="IPR011009">
    <property type="entry name" value="Kinase-like_dom_sf"/>
</dbReference>
<evidence type="ECO:0000313" key="4">
    <source>
        <dbReference type="Proteomes" id="UP000182491"/>
    </source>
</evidence>